<keyword evidence="3" id="KW-0732">Signal</keyword>
<feature type="repeat" description="TPR" evidence="1">
    <location>
        <begin position="143"/>
        <end position="176"/>
    </location>
</feature>
<keyword evidence="1" id="KW-0802">TPR repeat</keyword>
<keyword evidence="5" id="KW-1185">Reference proteome</keyword>
<dbReference type="Pfam" id="PF13432">
    <property type="entry name" value="TPR_16"/>
    <property type="match status" value="6"/>
</dbReference>
<dbReference type="Proteomes" id="UP000520814">
    <property type="component" value="Unassembled WGS sequence"/>
</dbReference>
<dbReference type="InterPro" id="IPR006597">
    <property type="entry name" value="Sel1-like"/>
</dbReference>
<dbReference type="SMART" id="SM00028">
    <property type="entry name" value="TPR"/>
    <property type="match status" value="9"/>
</dbReference>
<dbReference type="PANTHER" id="PTHR44366:SF1">
    <property type="entry name" value="UDP-N-ACETYLGLUCOSAMINE--PEPTIDE N-ACETYLGLUCOSAMINYLTRANSFERASE 110 KDA SUBUNIT"/>
    <property type="match status" value="1"/>
</dbReference>
<feature type="repeat" description="TPR" evidence="1">
    <location>
        <begin position="287"/>
        <end position="320"/>
    </location>
</feature>
<comment type="caution">
    <text evidence="4">The sequence shown here is derived from an EMBL/GenBank/DDBJ whole genome shotgun (WGS) entry which is preliminary data.</text>
</comment>
<feature type="compositionally biased region" description="Low complexity" evidence="2">
    <location>
        <begin position="509"/>
        <end position="522"/>
    </location>
</feature>
<dbReference type="SMART" id="SM00671">
    <property type="entry name" value="SEL1"/>
    <property type="match status" value="4"/>
</dbReference>
<organism evidence="4 5">
    <name type="scientific">Armatimonas rosea</name>
    <dbReference type="NCBI Taxonomy" id="685828"/>
    <lineage>
        <taxon>Bacteria</taxon>
        <taxon>Bacillati</taxon>
        <taxon>Armatimonadota</taxon>
        <taxon>Armatimonadia</taxon>
        <taxon>Armatimonadales</taxon>
        <taxon>Armatimonadaceae</taxon>
        <taxon>Armatimonas</taxon>
    </lineage>
</organism>
<dbReference type="InterPro" id="IPR037919">
    <property type="entry name" value="OGT"/>
</dbReference>
<dbReference type="SUPFAM" id="SSF81901">
    <property type="entry name" value="HCP-like"/>
    <property type="match status" value="1"/>
</dbReference>
<feature type="repeat" description="TPR" evidence="1">
    <location>
        <begin position="457"/>
        <end position="490"/>
    </location>
</feature>
<feature type="repeat" description="TPR" evidence="1">
    <location>
        <begin position="70"/>
        <end position="103"/>
    </location>
</feature>
<gene>
    <name evidence="4" type="ORF">HNQ39_004134</name>
</gene>
<dbReference type="InterPro" id="IPR019734">
    <property type="entry name" value="TPR_rpt"/>
</dbReference>
<evidence type="ECO:0000313" key="4">
    <source>
        <dbReference type="EMBL" id="MBB6052313.1"/>
    </source>
</evidence>
<dbReference type="GO" id="GO:0006493">
    <property type="term" value="P:protein O-linked glycosylation"/>
    <property type="evidence" value="ECO:0007669"/>
    <property type="project" value="InterPro"/>
</dbReference>
<evidence type="ECO:0000256" key="3">
    <source>
        <dbReference type="SAM" id="SignalP"/>
    </source>
</evidence>
<evidence type="ECO:0000313" key="5">
    <source>
        <dbReference type="Proteomes" id="UP000520814"/>
    </source>
</evidence>
<dbReference type="GO" id="GO:0097363">
    <property type="term" value="F:protein O-acetylglucosaminyltransferase activity"/>
    <property type="evidence" value="ECO:0007669"/>
    <property type="project" value="TreeGrafter"/>
</dbReference>
<dbReference type="InterPro" id="IPR011990">
    <property type="entry name" value="TPR-like_helical_dom_sf"/>
</dbReference>
<dbReference type="RefSeq" id="WP_184201133.1">
    <property type="nucleotide sequence ID" value="NZ_JACHGW010000004.1"/>
</dbReference>
<feature type="repeat" description="TPR" evidence="1">
    <location>
        <begin position="423"/>
        <end position="456"/>
    </location>
</feature>
<dbReference type="AlphaFoldDB" id="A0A7W9SU04"/>
<feature type="repeat" description="TPR" evidence="1">
    <location>
        <begin position="355"/>
        <end position="388"/>
    </location>
</feature>
<dbReference type="PROSITE" id="PS50005">
    <property type="entry name" value="TPR"/>
    <property type="match status" value="7"/>
</dbReference>
<evidence type="ECO:0000256" key="1">
    <source>
        <dbReference type="PROSITE-ProRule" id="PRU00339"/>
    </source>
</evidence>
<dbReference type="PANTHER" id="PTHR44366">
    <property type="entry name" value="UDP-N-ACETYLGLUCOSAMINE--PEPTIDE N-ACETYLGLUCOSAMINYLTRANSFERASE 110 KDA SUBUNIT"/>
    <property type="match status" value="1"/>
</dbReference>
<accession>A0A7W9SU04</accession>
<dbReference type="SUPFAM" id="SSF48452">
    <property type="entry name" value="TPR-like"/>
    <property type="match status" value="1"/>
</dbReference>
<feature type="signal peptide" evidence="3">
    <location>
        <begin position="1"/>
        <end position="23"/>
    </location>
</feature>
<feature type="region of interest" description="Disordered" evidence="2">
    <location>
        <begin position="495"/>
        <end position="530"/>
    </location>
</feature>
<dbReference type="PROSITE" id="PS50293">
    <property type="entry name" value="TPR_REGION"/>
    <property type="match status" value="1"/>
</dbReference>
<evidence type="ECO:0000256" key="2">
    <source>
        <dbReference type="SAM" id="MobiDB-lite"/>
    </source>
</evidence>
<feature type="repeat" description="TPR" evidence="1">
    <location>
        <begin position="321"/>
        <end position="354"/>
    </location>
</feature>
<dbReference type="EMBL" id="JACHGW010000004">
    <property type="protein sequence ID" value="MBB6052313.1"/>
    <property type="molecule type" value="Genomic_DNA"/>
</dbReference>
<reference evidence="4 5" key="1">
    <citation type="submission" date="2020-08" db="EMBL/GenBank/DDBJ databases">
        <title>Genomic Encyclopedia of Type Strains, Phase IV (KMG-IV): sequencing the most valuable type-strain genomes for metagenomic binning, comparative biology and taxonomic classification.</title>
        <authorList>
            <person name="Goeker M."/>
        </authorList>
    </citation>
    <scope>NUCLEOTIDE SEQUENCE [LARGE SCALE GENOMIC DNA]</scope>
    <source>
        <strain evidence="4 5">DSM 23562</strain>
    </source>
</reference>
<dbReference type="Gene3D" id="1.25.40.10">
    <property type="entry name" value="Tetratricopeptide repeat domain"/>
    <property type="match status" value="5"/>
</dbReference>
<protein>
    <submittedName>
        <fullName evidence="4">Tetratricopeptide (TPR) repeat protein</fullName>
    </submittedName>
</protein>
<feature type="chain" id="PRO_5030825829" evidence="3">
    <location>
        <begin position="24"/>
        <end position="530"/>
    </location>
</feature>
<name>A0A7W9SU04_ARMRO</name>
<sequence length="530" mass="56497">MKRILVSSAALTAFSLLGTPTWAQSPQQPVVSAAADNGAFDRARKAYKEGDIATARTEMEKAIAALPDDADANDWMGFVLVKSNDYSRAIPYLEKALAKKPKSYETMTNLGNACLLKTDRTPADTDRAIELFTTVAESRPNSAEAQFNLGYAAARKKDYARAATAYRKAGELRPNDGQTFINLGIALQSLGKLDEAAQAMRTGISNNTGDKAAHAALGSIEIQRRNFTGAVGVLETARKLDPNNYGVLVNLAYAYSQTRRSAEGATVYGLAADLAASGAEGAPAGDVTARYNQGVLLALTGNTDGALAAYEKALGVNPRYLDALLNAGYLHFQKGTYAEAAKRFKAATELDDKSYVAWLNLGTACQKQQDLNGAISAWEKAAALNTSDYDSRSYLASALLTQGREDDAGKIFVEMAKLKPDEAGPQLAMGLSYMRANKLDDAMKSFQAAIKADPSSAQAHNNLGVVYERRGLLNQAMAEYKKAVQLDPALTDAKNNLARFGKQAETGDTKPASKPTPKSTAKPTKKASGG</sequence>
<proteinExistence type="predicted"/>